<sequence>MILTTNVQNSQKGRNYLDLLAIEETRKERKASRNGGGSRNLVRWFARKMHF</sequence>
<comment type="caution">
    <text evidence="1">The sequence shown here is derived from an EMBL/GenBank/DDBJ whole genome shotgun (WGS) entry which is preliminary data.</text>
</comment>
<accession>A0A8J7YNK1</accession>
<gene>
    <name evidence="1" type="ORF">J9259_02790</name>
</gene>
<reference evidence="1" key="1">
    <citation type="submission" date="2021-04" db="EMBL/GenBank/DDBJ databases">
        <title>Genomic insights into ecological role and evolution of a novel Thermoplasmata order Candidatus Sysuiplasmatales.</title>
        <authorList>
            <person name="Yuan Y."/>
        </authorList>
    </citation>
    <scope>NUCLEOTIDE SEQUENCE</scope>
    <source>
        <strain evidence="1">YP2-bin.285</strain>
    </source>
</reference>
<protein>
    <submittedName>
        <fullName evidence="1">Uncharacterized protein</fullName>
    </submittedName>
</protein>
<dbReference type="Proteomes" id="UP000716004">
    <property type="component" value="Unassembled WGS sequence"/>
</dbReference>
<evidence type="ECO:0000313" key="2">
    <source>
        <dbReference type="Proteomes" id="UP000716004"/>
    </source>
</evidence>
<proteinExistence type="predicted"/>
<dbReference type="EMBL" id="JAGVSJ010000004">
    <property type="protein sequence ID" value="MBX8631436.1"/>
    <property type="molecule type" value="Genomic_DNA"/>
</dbReference>
<evidence type="ECO:0000313" key="1">
    <source>
        <dbReference type="EMBL" id="MBX8631436.1"/>
    </source>
</evidence>
<name>A0A8J7YNK1_9ARCH</name>
<organism evidence="1 2">
    <name type="scientific">Candidatus Sysuiplasma superficiale</name>
    <dbReference type="NCBI Taxonomy" id="2823368"/>
    <lineage>
        <taxon>Archaea</taxon>
        <taxon>Methanobacteriati</taxon>
        <taxon>Thermoplasmatota</taxon>
        <taxon>Thermoplasmata</taxon>
        <taxon>Candidatus Sysuiplasmatales</taxon>
        <taxon>Candidatus Sysuiplasmataceae</taxon>
        <taxon>Candidatus Sysuiplasma</taxon>
    </lineage>
</organism>
<dbReference type="AlphaFoldDB" id="A0A8J7YNK1"/>